<dbReference type="PANTHER" id="PTHR43124:SF3">
    <property type="entry name" value="CHLORAMPHENICOL EFFLUX PUMP RV0191"/>
    <property type="match status" value="1"/>
</dbReference>
<feature type="transmembrane region" description="Helical" evidence="6">
    <location>
        <begin position="324"/>
        <end position="346"/>
    </location>
</feature>
<evidence type="ECO:0000313" key="8">
    <source>
        <dbReference type="EMBL" id="GAA2240397.1"/>
    </source>
</evidence>
<feature type="transmembrane region" description="Helical" evidence="6">
    <location>
        <begin position="270"/>
        <end position="292"/>
    </location>
</feature>
<feature type="transmembrane region" description="Helical" evidence="6">
    <location>
        <begin position="90"/>
        <end position="114"/>
    </location>
</feature>
<dbReference type="InterPro" id="IPR011701">
    <property type="entry name" value="MFS"/>
</dbReference>
<feature type="domain" description="Major facilitator superfamily (MFS) profile" evidence="7">
    <location>
        <begin position="25"/>
        <end position="414"/>
    </location>
</feature>
<evidence type="ECO:0000256" key="5">
    <source>
        <dbReference type="ARBA" id="ARBA00023136"/>
    </source>
</evidence>
<dbReference type="InterPro" id="IPR036259">
    <property type="entry name" value="MFS_trans_sf"/>
</dbReference>
<protein>
    <submittedName>
        <fullName evidence="8">MFS transporter</fullName>
    </submittedName>
</protein>
<reference evidence="8 9" key="1">
    <citation type="journal article" date="2019" name="Int. J. Syst. Evol. Microbiol.">
        <title>The Global Catalogue of Microorganisms (GCM) 10K type strain sequencing project: providing services to taxonomists for standard genome sequencing and annotation.</title>
        <authorList>
            <consortium name="The Broad Institute Genomics Platform"/>
            <consortium name="The Broad Institute Genome Sequencing Center for Infectious Disease"/>
            <person name="Wu L."/>
            <person name="Ma J."/>
        </authorList>
    </citation>
    <scope>NUCLEOTIDE SEQUENCE [LARGE SCALE GENOMIC DNA]</scope>
    <source>
        <strain evidence="8 9">JCM 16117</strain>
    </source>
</reference>
<evidence type="ECO:0000256" key="2">
    <source>
        <dbReference type="ARBA" id="ARBA00022475"/>
    </source>
</evidence>
<proteinExistence type="predicted"/>
<dbReference type="RefSeq" id="WP_259480084.1">
    <property type="nucleotide sequence ID" value="NZ_BAAAQY010000008.1"/>
</dbReference>
<evidence type="ECO:0000313" key="9">
    <source>
        <dbReference type="Proteomes" id="UP001500929"/>
    </source>
</evidence>
<dbReference type="InterPro" id="IPR020846">
    <property type="entry name" value="MFS_dom"/>
</dbReference>
<keyword evidence="2" id="KW-1003">Cell membrane</keyword>
<dbReference type="PROSITE" id="PS50850">
    <property type="entry name" value="MFS"/>
    <property type="match status" value="1"/>
</dbReference>
<dbReference type="PANTHER" id="PTHR43124">
    <property type="entry name" value="PURINE EFFLUX PUMP PBUE"/>
    <property type="match status" value="1"/>
</dbReference>
<evidence type="ECO:0000256" key="6">
    <source>
        <dbReference type="SAM" id="Phobius"/>
    </source>
</evidence>
<keyword evidence="9" id="KW-1185">Reference proteome</keyword>
<evidence type="ECO:0000259" key="7">
    <source>
        <dbReference type="PROSITE" id="PS50850"/>
    </source>
</evidence>
<dbReference type="InterPro" id="IPR050189">
    <property type="entry name" value="MFS_Efflux_Transporters"/>
</dbReference>
<organism evidence="8 9">
    <name type="scientific">Herbiconiux moechotypicola</name>
    <dbReference type="NCBI Taxonomy" id="637393"/>
    <lineage>
        <taxon>Bacteria</taxon>
        <taxon>Bacillati</taxon>
        <taxon>Actinomycetota</taxon>
        <taxon>Actinomycetes</taxon>
        <taxon>Micrococcales</taxon>
        <taxon>Microbacteriaceae</taxon>
        <taxon>Herbiconiux</taxon>
    </lineage>
</organism>
<dbReference type="EMBL" id="BAAAQY010000008">
    <property type="protein sequence ID" value="GAA2240397.1"/>
    <property type="molecule type" value="Genomic_DNA"/>
</dbReference>
<feature type="transmembrane region" description="Helical" evidence="6">
    <location>
        <begin position="181"/>
        <end position="199"/>
    </location>
</feature>
<dbReference type="Proteomes" id="UP001500929">
    <property type="component" value="Unassembled WGS sequence"/>
</dbReference>
<feature type="transmembrane region" description="Helical" evidence="6">
    <location>
        <begin position="299"/>
        <end position="318"/>
    </location>
</feature>
<feature type="transmembrane region" description="Helical" evidence="6">
    <location>
        <begin position="21"/>
        <end position="42"/>
    </location>
</feature>
<evidence type="ECO:0000256" key="4">
    <source>
        <dbReference type="ARBA" id="ARBA00022989"/>
    </source>
</evidence>
<feature type="transmembrane region" description="Helical" evidence="6">
    <location>
        <begin position="120"/>
        <end position="138"/>
    </location>
</feature>
<accession>A0ABN3DS13</accession>
<keyword evidence="3 6" id="KW-0812">Transmembrane</keyword>
<evidence type="ECO:0000256" key="3">
    <source>
        <dbReference type="ARBA" id="ARBA00022692"/>
    </source>
</evidence>
<feature type="transmembrane region" description="Helical" evidence="6">
    <location>
        <begin position="230"/>
        <end position="250"/>
    </location>
</feature>
<keyword evidence="4 6" id="KW-1133">Transmembrane helix</keyword>
<feature type="transmembrane region" description="Helical" evidence="6">
    <location>
        <begin position="358"/>
        <end position="378"/>
    </location>
</feature>
<comment type="subcellular location">
    <subcellularLocation>
        <location evidence="1">Cell membrane</location>
        <topology evidence="1">Multi-pass membrane protein</topology>
    </subcellularLocation>
</comment>
<gene>
    <name evidence="8" type="ORF">GCM10009851_27230</name>
</gene>
<dbReference type="Pfam" id="PF07690">
    <property type="entry name" value="MFS_1"/>
    <property type="match status" value="1"/>
</dbReference>
<feature type="transmembrane region" description="Helical" evidence="6">
    <location>
        <begin position="390"/>
        <end position="410"/>
    </location>
</feature>
<comment type="caution">
    <text evidence="8">The sequence shown here is derived from an EMBL/GenBank/DDBJ whole genome shotgun (WGS) entry which is preliminary data.</text>
</comment>
<dbReference type="Gene3D" id="1.20.1250.20">
    <property type="entry name" value="MFS general substrate transporter like domains"/>
    <property type="match status" value="1"/>
</dbReference>
<evidence type="ECO:0000256" key="1">
    <source>
        <dbReference type="ARBA" id="ARBA00004651"/>
    </source>
</evidence>
<name>A0ABN3DS13_9MICO</name>
<feature type="transmembrane region" description="Helical" evidence="6">
    <location>
        <begin position="62"/>
        <end position="83"/>
    </location>
</feature>
<feature type="transmembrane region" description="Helical" evidence="6">
    <location>
        <begin position="150"/>
        <end position="175"/>
    </location>
</feature>
<sequence>MTTTFPQTGALPVTPAAAPRFPWGGLIVLSTAVFLSVTAEMVPTGLLPEVSTSLGVSEAQTGLLMSFFAFAVVLTSVPLTLLFRRVPRHLLVICVLVVIALSSIAAALAPSFAFLAGARILNGMAHGVFWGVVGAYSAHLVPREQIGRAVAITTAGGTLAFVLGIPLSTVVGQAFGWRAPFFGIGVLALLGAALLYLLLPRVQRPVAVKKTPDAQGGTTRRRRFALDETVPAVALICLLAATVMIGHYAFNTYIAPFMVSEMGVPEDQIGTLLFLYGAAGGVGLLIAGIGFAKRPTFGLFFSLIATAVSVVAIAVFAGNTAVSIGAFVVWGIMFGMLPTLMSTQLMRTAAPQIRDSASAFYSTAFNTGIGFGALVGAFFLESLGLASLPWVYLVAIVLGAALLIATPVLTRRARRI</sequence>
<dbReference type="SUPFAM" id="SSF103473">
    <property type="entry name" value="MFS general substrate transporter"/>
    <property type="match status" value="1"/>
</dbReference>
<dbReference type="CDD" id="cd17324">
    <property type="entry name" value="MFS_NepI_like"/>
    <property type="match status" value="1"/>
</dbReference>
<keyword evidence="5 6" id="KW-0472">Membrane</keyword>